<dbReference type="EMBL" id="JAOPHQ010004752">
    <property type="protein sequence ID" value="KAK0138202.1"/>
    <property type="molecule type" value="Genomic_DNA"/>
</dbReference>
<keyword evidence="1" id="KW-0863">Zinc-finger</keyword>
<dbReference type="GO" id="GO:0008270">
    <property type="term" value="F:zinc ion binding"/>
    <property type="evidence" value="ECO:0007669"/>
    <property type="project" value="UniProtKB-KW"/>
</dbReference>
<sequence>MKDLEADIVELQSSAQSTGNGGCENLKSKKAMLADLLGSRAQGALVRSRFQSASLMDSPSKFFFSLEKKNSQSRQIHALRSEDGRQLTDIGDIRGRAVAFYAKLYSSEYQEFDAGFDAFCENLPTVSEETNNELEGPLTEEEVFAALQGVQGGKAPGIDGLPAEFYKVFWAELKEDMLGVFSETYADDIMVFIKNQEDVNRLGEIVSTFGRISAAKVNWAKSEALAVGRWSAGLPQLPGGLSWKRGGLKYLGVHLGDEQTEKKNWEGVLEQVEGKLAKWKWLLPHMSYRGRVLIINNLVASTLWHRLKCLEPPAGLLQKVQTVILNFFWDKLHWVPQSVLYLPKEEGGQGLVHLGSRAAAFRLQFIQRYLSGQDDVVWKPVTGIILRKVAGLFLDRSLFLLNCGFIRVCDLPPFYHGVFKAWTLFKWDRLGSAASLFWLLEEPLVCGARMDVQDGSSPGLTQRLRSTGVVKLRQVVDVAGPGFHNAEAVASLLGLRSSRYTRDIINQWTANLTREEREMLRDYFSGADVPAEGDPFPELGLSVDQTGLGKPMGVSKATLDLQLLSGKRLYRYCVVATHKHKLSSRRDPVWKERLQGRVPVWRLLYKPPLNKRTGNLQWRILQGALACQICPFCNEAETLVHCYLDCHRLRVLFDILKTVFLNCGEVWSEAAFICGAGYDKEHSKKWCLLNFVVGQAKMAVYKSRKNQVEGVAGLGLAEMFGVLVKARVRVDFRYHSLMGTMEEFKDLWCFTSAVCSVRGGELCFNSARLAGRIRLRRTFLPRDAVTPAPDWLAANLTRGSNWPVKSGGLLPERCAWRSDAFVNSQEWTLSRTVPELKVGIVGNLASGKSALVHRYLTGTYVQEESPEDVSREER</sequence>
<protein>
    <submittedName>
        <fullName evidence="3">Transposon TX1 uncharacterized protein</fullName>
    </submittedName>
</protein>
<dbReference type="InterPro" id="IPR000477">
    <property type="entry name" value="RT_dom"/>
</dbReference>
<dbReference type="GO" id="GO:0003924">
    <property type="term" value="F:GTPase activity"/>
    <property type="evidence" value="ECO:0007669"/>
    <property type="project" value="TreeGrafter"/>
</dbReference>
<dbReference type="InterPro" id="IPR051282">
    <property type="entry name" value="Arf-GAP_GTPase_ANK_PH"/>
</dbReference>
<organism evidence="3 4">
    <name type="scientific">Merluccius polli</name>
    <name type="common">Benguela hake</name>
    <name type="synonym">Merluccius cadenati</name>
    <dbReference type="NCBI Taxonomy" id="89951"/>
    <lineage>
        <taxon>Eukaryota</taxon>
        <taxon>Metazoa</taxon>
        <taxon>Chordata</taxon>
        <taxon>Craniata</taxon>
        <taxon>Vertebrata</taxon>
        <taxon>Euteleostomi</taxon>
        <taxon>Actinopterygii</taxon>
        <taxon>Neopterygii</taxon>
        <taxon>Teleostei</taxon>
        <taxon>Neoteleostei</taxon>
        <taxon>Acanthomorphata</taxon>
        <taxon>Zeiogadaria</taxon>
        <taxon>Gadariae</taxon>
        <taxon>Gadiformes</taxon>
        <taxon>Gadoidei</taxon>
        <taxon>Merlucciidae</taxon>
        <taxon>Merluccius</taxon>
    </lineage>
</organism>
<dbReference type="AlphaFoldDB" id="A0AA47NW28"/>
<reference evidence="3" key="1">
    <citation type="journal article" date="2023" name="Front. Mar. Sci.">
        <title>A new Merluccius polli reference genome to investigate the effects of global change in West African waters.</title>
        <authorList>
            <person name="Mateo J.L."/>
            <person name="Blanco-Fernandez C."/>
            <person name="Garcia-Vazquez E."/>
            <person name="Machado-Schiaffino G."/>
        </authorList>
    </citation>
    <scope>NUCLEOTIDE SEQUENCE</scope>
    <source>
        <strain evidence="3">C29</strain>
        <tissue evidence="3">Fin</tissue>
    </source>
</reference>
<dbReference type="Pfam" id="PF00078">
    <property type="entry name" value="RVT_1"/>
    <property type="match status" value="1"/>
</dbReference>
<dbReference type="GO" id="GO:0005096">
    <property type="term" value="F:GTPase activator activity"/>
    <property type="evidence" value="ECO:0007669"/>
    <property type="project" value="TreeGrafter"/>
</dbReference>
<evidence type="ECO:0000259" key="2">
    <source>
        <dbReference type="Pfam" id="PF00078"/>
    </source>
</evidence>
<name>A0AA47NW28_MERPO</name>
<dbReference type="Gene3D" id="3.40.50.300">
    <property type="entry name" value="P-loop containing nucleotide triphosphate hydrolases"/>
    <property type="match status" value="1"/>
</dbReference>
<feature type="domain" description="Reverse transcriptase" evidence="2">
    <location>
        <begin position="172"/>
        <end position="255"/>
    </location>
</feature>
<comment type="caution">
    <text evidence="3">The sequence shown here is derived from an EMBL/GenBank/DDBJ whole genome shotgun (WGS) entry which is preliminary data.</text>
</comment>
<evidence type="ECO:0000313" key="3">
    <source>
        <dbReference type="EMBL" id="KAK0138202.1"/>
    </source>
</evidence>
<dbReference type="PANTHER" id="PTHR45819">
    <property type="entry name" value="CENTAURIN-GAMMA-1A"/>
    <property type="match status" value="1"/>
</dbReference>
<proteinExistence type="predicted"/>
<keyword evidence="4" id="KW-1185">Reference proteome</keyword>
<accession>A0AA47NW28</accession>
<keyword evidence="1" id="KW-0862">Zinc</keyword>
<dbReference type="Proteomes" id="UP001174136">
    <property type="component" value="Unassembled WGS sequence"/>
</dbReference>
<dbReference type="InterPro" id="IPR027417">
    <property type="entry name" value="P-loop_NTPase"/>
</dbReference>
<dbReference type="PANTHER" id="PTHR45819:SF1">
    <property type="entry name" value="ARF-GAP WITH GTPASE, ANK REPEAT AND PH DOMAIN-CONTAINING PROTEIN 1"/>
    <property type="match status" value="1"/>
</dbReference>
<gene>
    <name evidence="3" type="primary">YTX2_35</name>
    <name evidence="3" type="ORF">N1851_025483</name>
</gene>
<keyword evidence="1" id="KW-0479">Metal-binding</keyword>
<evidence type="ECO:0000256" key="1">
    <source>
        <dbReference type="ARBA" id="ARBA00022771"/>
    </source>
</evidence>
<evidence type="ECO:0000313" key="4">
    <source>
        <dbReference type="Proteomes" id="UP001174136"/>
    </source>
</evidence>